<feature type="domain" description="Calcineurin-like phosphoesterase" evidence="7">
    <location>
        <begin position="44"/>
        <end position="250"/>
    </location>
</feature>
<organism evidence="8 9">
    <name type="scientific">Penstemon davidsonii</name>
    <dbReference type="NCBI Taxonomy" id="160366"/>
    <lineage>
        <taxon>Eukaryota</taxon>
        <taxon>Viridiplantae</taxon>
        <taxon>Streptophyta</taxon>
        <taxon>Embryophyta</taxon>
        <taxon>Tracheophyta</taxon>
        <taxon>Spermatophyta</taxon>
        <taxon>Magnoliopsida</taxon>
        <taxon>eudicotyledons</taxon>
        <taxon>Gunneridae</taxon>
        <taxon>Pentapetalae</taxon>
        <taxon>asterids</taxon>
        <taxon>lamiids</taxon>
        <taxon>Lamiales</taxon>
        <taxon>Plantaginaceae</taxon>
        <taxon>Cheloneae</taxon>
        <taxon>Penstemon</taxon>
    </lineage>
</organism>
<comment type="catalytic activity">
    <reaction evidence="1">
        <text>a phosphate monoester + H2O = an alcohol + phosphate</text>
        <dbReference type="Rhea" id="RHEA:15017"/>
        <dbReference type="ChEBI" id="CHEBI:15377"/>
        <dbReference type="ChEBI" id="CHEBI:30879"/>
        <dbReference type="ChEBI" id="CHEBI:43474"/>
        <dbReference type="ChEBI" id="CHEBI:67140"/>
        <dbReference type="EC" id="3.1.3.2"/>
    </reaction>
</comment>
<keyword evidence="9" id="KW-1185">Reference proteome</keyword>
<evidence type="ECO:0000256" key="1">
    <source>
        <dbReference type="ARBA" id="ARBA00000032"/>
    </source>
</evidence>
<dbReference type="Pfam" id="PF00149">
    <property type="entry name" value="Metallophos"/>
    <property type="match status" value="2"/>
</dbReference>
<dbReference type="InterPro" id="IPR029052">
    <property type="entry name" value="Metallo-depent_PP-like"/>
</dbReference>
<dbReference type="InterPro" id="IPR004843">
    <property type="entry name" value="Calcineurin-like_PHP"/>
</dbReference>
<proteinExistence type="inferred from homology"/>
<gene>
    <name evidence="8" type="ORF">RD792_008854</name>
</gene>
<evidence type="ECO:0000256" key="5">
    <source>
        <dbReference type="ARBA" id="ARBA00022801"/>
    </source>
</evidence>
<evidence type="ECO:0000259" key="7">
    <source>
        <dbReference type="Pfam" id="PF00149"/>
    </source>
</evidence>
<evidence type="ECO:0000256" key="3">
    <source>
        <dbReference type="ARBA" id="ARBA00012646"/>
    </source>
</evidence>
<dbReference type="EMBL" id="JAYDYQ010002533">
    <property type="protein sequence ID" value="KAK4486185.1"/>
    <property type="molecule type" value="Genomic_DNA"/>
</dbReference>
<keyword evidence="4 6" id="KW-0732">Signal</keyword>
<dbReference type="Gene3D" id="3.60.21.10">
    <property type="match status" value="2"/>
</dbReference>
<keyword evidence="5" id="KW-0378">Hydrolase</keyword>
<dbReference type="SUPFAM" id="SSF56300">
    <property type="entry name" value="Metallo-dependent phosphatases"/>
    <property type="match status" value="2"/>
</dbReference>
<evidence type="ECO:0000256" key="2">
    <source>
        <dbReference type="ARBA" id="ARBA00008723"/>
    </source>
</evidence>
<dbReference type="Proteomes" id="UP001291926">
    <property type="component" value="Unassembled WGS sequence"/>
</dbReference>
<evidence type="ECO:0000256" key="6">
    <source>
        <dbReference type="SAM" id="SignalP"/>
    </source>
</evidence>
<feature type="chain" id="PRO_5045711799" description="acid phosphatase" evidence="6">
    <location>
        <begin position="27"/>
        <end position="663"/>
    </location>
</feature>
<accession>A0ABR0DAE6</accession>
<dbReference type="PANTHER" id="PTHR10161:SF36">
    <property type="entry name" value="PURPLE ACID PHOSPHATASE 3"/>
    <property type="match status" value="1"/>
</dbReference>
<evidence type="ECO:0000313" key="9">
    <source>
        <dbReference type="Proteomes" id="UP001291926"/>
    </source>
</evidence>
<dbReference type="EC" id="3.1.3.2" evidence="3"/>
<evidence type="ECO:0000313" key="8">
    <source>
        <dbReference type="EMBL" id="KAK4486185.1"/>
    </source>
</evidence>
<evidence type="ECO:0000256" key="4">
    <source>
        <dbReference type="ARBA" id="ARBA00022729"/>
    </source>
</evidence>
<feature type="signal peptide" evidence="6">
    <location>
        <begin position="1"/>
        <end position="26"/>
    </location>
</feature>
<reference evidence="8 9" key="1">
    <citation type="journal article" date="2023" name="bioRxiv">
        <title>Genome report: Whole genome sequence and annotation of Penstemon davidsonii.</title>
        <authorList>
            <person name="Ostevik K.L."/>
            <person name="Alabady M."/>
            <person name="Zhang M."/>
            <person name="Rausher M.D."/>
        </authorList>
    </citation>
    <scope>NUCLEOTIDE SEQUENCE [LARGE SCALE GENOMIC DNA]</scope>
    <source>
        <strain evidence="8">DNT005</strain>
        <tissue evidence="8">Whole leaf</tissue>
    </source>
</reference>
<feature type="domain" description="Calcineurin-like phosphoesterase" evidence="7">
    <location>
        <begin position="377"/>
        <end position="586"/>
    </location>
</feature>
<protein>
    <recommendedName>
        <fullName evidence="3">acid phosphatase</fullName>
        <ecNumber evidence="3">3.1.3.2</ecNumber>
    </recommendedName>
</protein>
<comment type="caution">
    <text evidence="8">The sequence shown here is derived from an EMBL/GenBank/DDBJ whole genome shotgun (WGS) entry which is preliminary data.</text>
</comment>
<dbReference type="CDD" id="cd07378">
    <property type="entry name" value="MPP_ACP5"/>
    <property type="match status" value="2"/>
</dbReference>
<dbReference type="InterPro" id="IPR024927">
    <property type="entry name" value="Acid_PPase"/>
</dbReference>
<comment type="similarity">
    <text evidence="2">Belongs to the metallophosphoesterase superfamily. Purple acid phosphatase family.</text>
</comment>
<dbReference type="PANTHER" id="PTHR10161">
    <property type="entry name" value="TARTRATE-RESISTANT ACID PHOSPHATASE TYPE 5"/>
    <property type="match status" value="1"/>
</dbReference>
<dbReference type="InterPro" id="IPR051558">
    <property type="entry name" value="Metallophosphoesterase_PAP"/>
</dbReference>
<name>A0ABR0DAE6_9LAMI</name>
<sequence>MARLCSSSKSVFIWTCFCVLIVSNLAEFPRIKHNSNRSDDSVAFLVVGDWGRDGNYNQSRVAKQMGEVGKKIGIDFVISTGDNFYDTGLKSVNDPRFETSFSKIYTAKSLQKPWYTGNHDYLGNAEAQLSPALRKIDNRWHCKRNFIVGAGYADIFFVDTNPFVNDYFINAKKQKFDWKGILPRENYLADVRKDLDSALSKSRAPWKIVVGHHPMRSMGYHGDTKEIVDQLLPILEAHKVDMYINGHDHCLEHFSNRKGSMQFLTSGGGSKAWKNSFHYGVHNASKQFYYDGQGFMSVKLNRDKGALVFYDVYGKPLYFIKLSIQTKSHDIIMANICRIFTLLLPLLIVCLCLSKVNVCTAIHFQIRQPIKTNGPVTFLAVGDWGRKGQYNQSVVARRMGEIGAKLGIDFVVSTGDNFYKDGLIDVKDPAFSQSFTNIYTARSLQKPWYAILGNHDYHGNVEAQISPLLRKRDKRWYCHRSFIVQAGFLEIFFVDTSPFVDKYFADRPANKFNWTGILPRETYISNLLKEVNKALRTSNATWKIVVGHHPIRTIGHSGDTKELLQQLLPILEANKVPMYINGHDHCLEHINNTGIPIEFLTSGGGSRAWKNDTHYEKYKKNLKFYYDGQGFISVQLTKRQASVAFYNAFGKILHSFKLNAKYP</sequence>